<reference evidence="3" key="1">
    <citation type="submission" date="2016-01" db="EMBL/GenBank/DDBJ databases">
        <authorList>
            <person name="Mitreva M."/>
            <person name="Pepin K.H."/>
            <person name="Mihindukulasuriya K.A."/>
            <person name="Fulton R."/>
            <person name="Fronick C."/>
            <person name="O'Laughlin M."/>
            <person name="Miner T."/>
            <person name="Herter B."/>
            <person name="Rosa B.A."/>
            <person name="Cordes M."/>
            <person name="Tomlinson C."/>
            <person name="Wollam A."/>
            <person name="Palsikar V.B."/>
            <person name="Mardis E.R."/>
            <person name="Wilson R.K."/>
        </authorList>
    </citation>
    <scope>NUCLEOTIDE SEQUENCE [LARGE SCALE GENOMIC DNA]</scope>
    <source>
        <strain evidence="3">GED7749B</strain>
    </source>
</reference>
<dbReference type="PATRIC" id="fig|1398.22.peg.2124"/>
<evidence type="ECO:0000313" key="2">
    <source>
        <dbReference type="EMBL" id="KWZ81088.1"/>
    </source>
</evidence>
<evidence type="ECO:0000259" key="1">
    <source>
        <dbReference type="Pfam" id="PF13701"/>
    </source>
</evidence>
<protein>
    <submittedName>
        <fullName evidence="2">Transposase, IS4 family</fullName>
    </submittedName>
</protein>
<gene>
    <name evidence="2" type="ORF">HMPREF3213_02118</name>
</gene>
<proteinExistence type="predicted"/>
<feature type="domain" description="Transposase DDE" evidence="1">
    <location>
        <begin position="20"/>
        <end position="431"/>
    </location>
</feature>
<dbReference type="NCBIfam" id="NF033539">
    <property type="entry name" value="transpos_IS1380"/>
    <property type="match status" value="1"/>
</dbReference>
<sequence length="434" mass="50975">SGIFVYSASPKYAFNLKNSTNYSGLLPLLQFLERMKIEQTFRDFDCLKKDNAKYPLSKVFLYLITGWMADCSHMFHFQSLQKDPLITAFLGGKCPHYTLLSKDLLRLENVKDAAIEFKERGMDIIEPWLDSDLILDFDSSVETVYGNQEGAKVGANPHKPGRKSYHPLLVFEGKSHFCLNGVLRPGNVHSSDHVIEFADETYRLLSSQYFIRYARFDKGFGGEKFYSHWEKHKIDYAGKLRWTSRLKKFVQSDDSPWTRYVDDEMIVIEGKTVLYQATSWEKPRRVAVIRKADKYEEDQLQLFDFLWDYEAIVTTMDWEPMDIWRFYNQRACLENYIKESKYGFSIDKIPTDSFGANHMDLLIKLLAYNLFEIFKKEHCPPAFKSYTIRRFRREIIYSAGVLTHHSRSVSLNICETYAHKRAFEKMIKSVRMID</sequence>
<accession>A0A133KNN1</accession>
<feature type="non-terminal residue" evidence="2">
    <location>
        <position position="1"/>
    </location>
</feature>
<comment type="caution">
    <text evidence="2">The sequence shown here is derived from an EMBL/GenBank/DDBJ whole genome shotgun (WGS) entry which is preliminary data.</text>
</comment>
<dbReference type="InterPro" id="IPR012337">
    <property type="entry name" value="RNaseH-like_sf"/>
</dbReference>
<dbReference type="SUPFAM" id="SSF53098">
    <property type="entry name" value="Ribonuclease H-like"/>
    <property type="match status" value="1"/>
</dbReference>
<dbReference type="EMBL" id="LRPN01000080">
    <property type="protein sequence ID" value="KWZ81088.1"/>
    <property type="molecule type" value="Genomic_DNA"/>
</dbReference>
<dbReference type="AlphaFoldDB" id="A0A133KNN1"/>
<dbReference type="Pfam" id="PF13701">
    <property type="entry name" value="DDE_Tnp_1_4"/>
    <property type="match status" value="1"/>
</dbReference>
<organism evidence="2 3">
    <name type="scientific">Heyndrickxia coagulans</name>
    <name type="common">Weizmannia coagulans</name>
    <dbReference type="NCBI Taxonomy" id="1398"/>
    <lineage>
        <taxon>Bacteria</taxon>
        <taxon>Bacillati</taxon>
        <taxon>Bacillota</taxon>
        <taxon>Bacilli</taxon>
        <taxon>Bacillales</taxon>
        <taxon>Bacillaceae</taxon>
        <taxon>Heyndrickxia</taxon>
    </lineage>
</organism>
<dbReference type="InterPro" id="IPR047960">
    <property type="entry name" value="Transpos_IS1380"/>
</dbReference>
<dbReference type="InterPro" id="IPR025668">
    <property type="entry name" value="Tnp_DDE_dom"/>
</dbReference>
<dbReference type="Proteomes" id="UP000070376">
    <property type="component" value="Unassembled WGS sequence"/>
</dbReference>
<name>A0A133KNN1_HEYCO</name>
<evidence type="ECO:0000313" key="3">
    <source>
        <dbReference type="Proteomes" id="UP000070376"/>
    </source>
</evidence>